<dbReference type="Pfam" id="PF01035">
    <property type="entry name" value="DNA_binding_1"/>
    <property type="match status" value="1"/>
</dbReference>
<dbReference type="STRING" id="1080227.A8L45_06160"/>
<dbReference type="SUPFAM" id="SSF46767">
    <property type="entry name" value="Methylated DNA-protein cysteine methyltransferase, C-terminal domain"/>
    <property type="match status" value="1"/>
</dbReference>
<dbReference type="InterPro" id="IPR001497">
    <property type="entry name" value="MethylDNA_cys_MeTrfase_AS"/>
</dbReference>
<dbReference type="EMBL" id="LYBM01000007">
    <property type="protein sequence ID" value="ODA34550.1"/>
    <property type="molecule type" value="Genomic_DNA"/>
</dbReference>
<dbReference type="InterPro" id="IPR036388">
    <property type="entry name" value="WH-like_DNA-bd_sf"/>
</dbReference>
<organism evidence="11 12">
    <name type="scientific">Veronia pacifica</name>
    <dbReference type="NCBI Taxonomy" id="1080227"/>
    <lineage>
        <taxon>Bacteria</taxon>
        <taxon>Pseudomonadati</taxon>
        <taxon>Pseudomonadota</taxon>
        <taxon>Gammaproteobacteria</taxon>
        <taxon>Vibrionales</taxon>
        <taxon>Vibrionaceae</taxon>
        <taxon>Veronia</taxon>
    </lineage>
</organism>
<evidence type="ECO:0000256" key="7">
    <source>
        <dbReference type="ARBA" id="ARBA00049348"/>
    </source>
</evidence>
<dbReference type="PANTHER" id="PTHR10815:SF5">
    <property type="entry name" value="METHYLATED-DNA--PROTEIN-CYSTEINE METHYLTRANSFERASE"/>
    <property type="match status" value="1"/>
</dbReference>
<dbReference type="RefSeq" id="WP_068900285.1">
    <property type="nucleotide sequence ID" value="NZ_JBHUIF010000015.1"/>
</dbReference>
<dbReference type="HAMAP" id="MF_00772">
    <property type="entry name" value="OGT"/>
    <property type="match status" value="1"/>
</dbReference>
<comment type="caution">
    <text evidence="11">The sequence shown here is derived from an EMBL/GenBank/DDBJ whole genome shotgun (WGS) entry which is preliminary data.</text>
</comment>
<reference evidence="11 12" key="1">
    <citation type="submission" date="2016-05" db="EMBL/GenBank/DDBJ databases">
        <title>Genomic Taxonomy of the Vibrionaceae.</title>
        <authorList>
            <person name="Gomez-Gil B."/>
            <person name="Enciso-Ibarra J."/>
        </authorList>
    </citation>
    <scope>NUCLEOTIDE SEQUENCE [LARGE SCALE GENOMIC DNA]</scope>
    <source>
        <strain evidence="11 12">CAIM 1920</strain>
    </source>
</reference>
<dbReference type="InterPro" id="IPR008332">
    <property type="entry name" value="MethylG_MeTrfase_N"/>
</dbReference>
<evidence type="ECO:0000256" key="5">
    <source>
        <dbReference type="ARBA" id="ARBA00022763"/>
    </source>
</evidence>
<evidence type="ECO:0000256" key="2">
    <source>
        <dbReference type="ARBA" id="ARBA00022490"/>
    </source>
</evidence>
<dbReference type="Proteomes" id="UP000094936">
    <property type="component" value="Unassembled WGS sequence"/>
</dbReference>
<feature type="domain" description="Methylguanine DNA methyltransferase ribonuclease-like" evidence="10">
    <location>
        <begin position="8"/>
        <end position="72"/>
    </location>
</feature>
<keyword evidence="6 8" id="KW-0234">DNA repair</keyword>
<evidence type="ECO:0000256" key="6">
    <source>
        <dbReference type="ARBA" id="ARBA00023204"/>
    </source>
</evidence>
<feature type="domain" description="Methylated-DNA-[protein]-cysteine S-methyltransferase DNA binding" evidence="9">
    <location>
        <begin position="77"/>
        <end position="156"/>
    </location>
</feature>
<evidence type="ECO:0000259" key="9">
    <source>
        <dbReference type="Pfam" id="PF01035"/>
    </source>
</evidence>
<accession>A0A1C3EMT9</accession>
<dbReference type="GO" id="GO:0032259">
    <property type="term" value="P:methylation"/>
    <property type="evidence" value="ECO:0007669"/>
    <property type="project" value="UniProtKB-KW"/>
</dbReference>
<dbReference type="PANTHER" id="PTHR10815">
    <property type="entry name" value="METHYLATED-DNA--PROTEIN-CYSTEINE METHYLTRANSFERASE"/>
    <property type="match status" value="1"/>
</dbReference>
<keyword evidence="4 8" id="KW-0808">Transferase</keyword>
<sequence length="158" mass="17670">MQHYIFRYPSPLGELTMIASEKGLKGIFFPDHKLPTAMPENLIDDKSPFTEVCHQLDEYFDGKRQTFNIELDVSGTDFQKEVWQVLQVIPYGETIHYQQLAEAIGKPKASRAVGAANGKNPLSIVIPCHRVIGKNGKLTGYAGGVDAKKWLLTHEKNS</sequence>
<dbReference type="Gene3D" id="3.30.160.70">
    <property type="entry name" value="Methylated DNA-protein cysteine methyltransferase domain"/>
    <property type="match status" value="1"/>
</dbReference>
<dbReference type="InterPro" id="IPR036217">
    <property type="entry name" value="MethylDNA_cys_MeTrfase_DNAb"/>
</dbReference>
<dbReference type="InterPro" id="IPR023546">
    <property type="entry name" value="MGMT"/>
</dbReference>
<gene>
    <name evidence="11" type="ORF">A8L45_06160</name>
</gene>
<keyword evidence="12" id="KW-1185">Reference proteome</keyword>
<proteinExistence type="inferred from homology"/>
<dbReference type="PROSITE" id="PS00374">
    <property type="entry name" value="MGMT"/>
    <property type="match status" value="1"/>
</dbReference>
<evidence type="ECO:0000259" key="10">
    <source>
        <dbReference type="Pfam" id="PF02870"/>
    </source>
</evidence>
<evidence type="ECO:0000256" key="3">
    <source>
        <dbReference type="ARBA" id="ARBA00022603"/>
    </source>
</evidence>
<comment type="similarity">
    <text evidence="8">Belongs to the MGMT family.</text>
</comment>
<dbReference type="GO" id="GO:0005737">
    <property type="term" value="C:cytoplasm"/>
    <property type="evidence" value="ECO:0007669"/>
    <property type="project" value="UniProtKB-SubCell"/>
</dbReference>
<evidence type="ECO:0000313" key="12">
    <source>
        <dbReference type="Proteomes" id="UP000094936"/>
    </source>
</evidence>
<comment type="catalytic activity">
    <reaction evidence="7 8">
        <text>a 6-O-methyl-2'-deoxyguanosine in DNA + L-cysteinyl-[protein] = S-methyl-L-cysteinyl-[protein] + a 2'-deoxyguanosine in DNA</text>
        <dbReference type="Rhea" id="RHEA:24000"/>
        <dbReference type="Rhea" id="RHEA-COMP:10131"/>
        <dbReference type="Rhea" id="RHEA-COMP:10132"/>
        <dbReference type="Rhea" id="RHEA-COMP:11367"/>
        <dbReference type="Rhea" id="RHEA-COMP:11368"/>
        <dbReference type="ChEBI" id="CHEBI:29950"/>
        <dbReference type="ChEBI" id="CHEBI:82612"/>
        <dbReference type="ChEBI" id="CHEBI:85445"/>
        <dbReference type="ChEBI" id="CHEBI:85448"/>
        <dbReference type="EC" id="2.1.1.63"/>
    </reaction>
</comment>
<dbReference type="InterPro" id="IPR014048">
    <property type="entry name" value="MethylDNA_cys_MeTrfase_DNA-bd"/>
</dbReference>
<evidence type="ECO:0000313" key="11">
    <source>
        <dbReference type="EMBL" id="ODA34550.1"/>
    </source>
</evidence>
<comment type="catalytic activity">
    <reaction evidence="1 8">
        <text>a 4-O-methyl-thymidine in DNA + L-cysteinyl-[protein] = a thymidine in DNA + S-methyl-L-cysteinyl-[protein]</text>
        <dbReference type="Rhea" id="RHEA:53428"/>
        <dbReference type="Rhea" id="RHEA-COMP:10131"/>
        <dbReference type="Rhea" id="RHEA-COMP:10132"/>
        <dbReference type="Rhea" id="RHEA-COMP:13555"/>
        <dbReference type="Rhea" id="RHEA-COMP:13556"/>
        <dbReference type="ChEBI" id="CHEBI:29950"/>
        <dbReference type="ChEBI" id="CHEBI:82612"/>
        <dbReference type="ChEBI" id="CHEBI:137386"/>
        <dbReference type="ChEBI" id="CHEBI:137387"/>
        <dbReference type="EC" id="2.1.1.63"/>
    </reaction>
</comment>
<dbReference type="CDD" id="cd06445">
    <property type="entry name" value="ATase"/>
    <property type="match status" value="1"/>
</dbReference>
<keyword evidence="3 8" id="KW-0489">Methyltransferase</keyword>
<evidence type="ECO:0000256" key="1">
    <source>
        <dbReference type="ARBA" id="ARBA00001286"/>
    </source>
</evidence>
<name>A0A1C3EMT9_9GAMM</name>
<dbReference type="Gene3D" id="1.10.10.10">
    <property type="entry name" value="Winged helix-like DNA-binding domain superfamily/Winged helix DNA-binding domain"/>
    <property type="match status" value="1"/>
</dbReference>
<keyword evidence="2 8" id="KW-0963">Cytoplasm</keyword>
<evidence type="ECO:0000256" key="4">
    <source>
        <dbReference type="ARBA" id="ARBA00022679"/>
    </source>
</evidence>
<keyword evidence="5 8" id="KW-0227">DNA damage</keyword>
<dbReference type="FunFam" id="1.10.10.10:FF:000337">
    <property type="entry name" value="Methylated-DNA--protein-cysteine methyltransferase"/>
    <property type="match status" value="1"/>
</dbReference>
<evidence type="ECO:0000256" key="8">
    <source>
        <dbReference type="HAMAP-Rule" id="MF_00772"/>
    </source>
</evidence>
<dbReference type="GO" id="GO:0006307">
    <property type="term" value="P:DNA alkylation repair"/>
    <property type="evidence" value="ECO:0007669"/>
    <property type="project" value="UniProtKB-UniRule"/>
</dbReference>
<comment type="miscellaneous">
    <text evidence="8">This enzyme catalyzes only one turnover and therefore is not strictly catalytic. According to one definition, an enzyme is a biocatalyst that acts repeatedly and over many reaction cycles.</text>
</comment>
<feature type="active site" description="Nucleophile; methyl group acceptor" evidence="8">
    <location>
        <position position="128"/>
    </location>
</feature>
<dbReference type="InterPro" id="IPR036631">
    <property type="entry name" value="MGMT_N_sf"/>
</dbReference>
<dbReference type="GO" id="GO:0003908">
    <property type="term" value="F:methylated-DNA-[protein]-cysteine S-methyltransferase activity"/>
    <property type="evidence" value="ECO:0007669"/>
    <property type="project" value="UniProtKB-UniRule"/>
</dbReference>
<dbReference type="SUPFAM" id="SSF53155">
    <property type="entry name" value="Methylated DNA-protein cysteine methyltransferase domain"/>
    <property type="match status" value="1"/>
</dbReference>
<dbReference type="NCBIfam" id="TIGR00589">
    <property type="entry name" value="ogt"/>
    <property type="match status" value="1"/>
</dbReference>
<comment type="function">
    <text evidence="8">Involved in the cellular defense against the biological effects of O6-methylguanine (O6-MeG) and O4-methylthymine (O4-MeT) in DNA. Repairs the methylated nucleobase in DNA by stoichiometrically transferring the methyl group to a cysteine residue in the enzyme. This is a suicide reaction: the enzyme is irreversibly inactivated.</text>
</comment>
<dbReference type="Pfam" id="PF02870">
    <property type="entry name" value="Methyltransf_1N"/>
    <property type="match status" value="1"/>
</dbReference>
<dbReference type="AlphaFoldDB" id="A0A1C3EMT9"/>
<dbReference type="EC" id="2.1.1.63" evidence="8"/>
<protein>
    <recommendedName>
        <fullName evidence="8">Methylated-DNA--protein-cysteine methyltransferase</fullName>
        <ecNumber evidence="8">2.1.1.63</ecNumber>
    </recommendedName>
    <alternativeName>
        <fullName evidence="8">6-O-methylguanine-DNA methyltransferase</fullName>
        <shortName evidence="8">MGMT</shortName>
    </alternativeName>
    <alternativeName>
        <fullName evidence="8">O-6-methylguanine-DNA-alkyltransferase</fullName>
    </alternativeName>
</protein>
<dbReference type="OrthoDB" id="9811249at2"/>
<comment type="subcellular location">
    <subcellularLocation>
        <location evidence="8">Cytoplasm</location>
    </subcellularLocation>
</comment>